<gene>
    <name evidence="2" type="ORF">LPB19_16770</name>
</gene>
<dbReference type="RefSeq" id="WP_206644019.1">
    <property type="nucleotide sequence ID" value="NZ_CP071247.1"/>
</dbReference>
<feature type="signal peptide" evidence="1">
    <location>
        <begin position="1"/>
        <end position="30"/>
    </location>
</feature>
<evidence type="ECO:0000313" key="3">
    <source>
        <dbReference type="Proteomes" id="UP000663555"/>
    </source>
</evidence>
<dbReference type="EMBL" id="CP071247">
    <property type="protein sequence ID" value="QSP94800.1"/>
    <property type="molecule type" value="Genomic_DNA"/>
</dbReference>
<proteinExistence type="predicted"/>
<name>A0ABX7MR34_9GAMM</name>
<keyword evidence="3" id="KW-1185">Reference proteome</keyword>
<reference evidence="2 3" key="1">
    <citation type="submission" date="2021-03" db="EMBL/GenBank/DDBJ databases">
        <title>Genome sequencing of Marinobacter sp. LPB0319.</title>
        <authorList>
            <person name="Kim J."/>
        </authorList>
    </citation>
    <scope>NUCLEOTIDE SEQUENCE [LARGE SCALE GENOMIC DNA]</scope>
    <source>
        <strain evidence="2 3">LPB0319</strain>
    </source>
</reference>
<accession>A0ABX7MR34</accession>
<evidence type="ECO:0000313" key="2">
    <source>
        <dbReference type="EMBL" id="QSP94800.1"/>
    </source>
</evidence>
<keyword evidence="1" id="KW-0732">Signal</keyword>
<feature type="chain" id="PRO_5046130411" evidence="1">
    <location>
        <begin position="31"/>
        <end position="283"/>
    </location>
</feature>
<protein>
    <submittedName>
        <fullName evidence="2">Uncharacterized protein</fullName>
    </submittedName>
</protein>
<dbReference type="Proteomes" id="UP000663555">
    <property type="component" value="Chromosome"/>
</dbReference>
<organism evidence="2 3">
    <name type="scientific">Marinobacter salinisoli</name>
    <dbReference type="NCBI Taxonomy" id="2769486"/>
    <lineage>
        <taxon>Bacteria</taxon>
        <taxon>Pseudomonadati</taxon>
        <taxon>Pseudomonadota</taxon>
        <taxon>Gammaproteobacteria</taxon>
        <taxon>Pseudomonadales</taxon>
        <taxon>Marinobacteraceae</taxon>
        <taxon>Marinobacter</taxon>
    </lineage>
</organism>
<sequence length="283" mass="32469">MQFTGWRQLRQFSVVALLIAATAQTCTAKAASGFYLGYRQWQPYAWPEQAPSASDVSRTQRLLGWRRQAPSGDIGFDYDYQPLRIRTGAPAHNGHLHRLMVGGQWQHRRFRVEARAGVAGTSNMFKYRDFHSDVINGRIALFRSVGRHPPVSLGIGGDHRFGSFRWLPRLRWEDTSRAGHWLVDLPVLLRWQGPGNRWAFQVAREGDRWATLDATRELESALYLREWRTELSYRVSDRKQSWPAVVVGIGASIDTRVRYQDLEAGTVDLRLGDAIYACIKLDW</sequence>
<evidence type="ECO:0000256" key="1">
    <source>
        <dbReference type="SAM" id="SignalP"/>
    </source>
</evidence>